<evidence type="ECO:0000313" key="1">
    <source>
        <dbReference type="EMBL" id="XPM62834.1"/>
    </source>
</evidence>
<protein>
    <submittedName>
        <fullName evidence="1">Uncharacterized protein</fullName>
    </submittedName>
</protein>
<name>A0ACD5GQF2_9CYAN</name>
<sequence>MKILYYSHLPARQPLPTETEPPQLAHSSYPQPLRFALNFWNFSLYYGKYLVRRS</sequence>
<organism evidence="1 2">
    <name type="scientific">Desertifilum tharense IPPAS B-1220</name>
    <dbReference type="NCBI Taxonomy" id="1781255"/>
    <lineage>
        <taxon>Bacteria</taxon>
        <taxon>Bacillati</taxon>
        <taxon>Cyanobacteriota</taxon>
        <taxon>Cyanophyceae</taxon>
        <taxon>Desertifilales</taxon>
        <taxon>Desertifilaceae</taxon>
        <taxon>Desertifilum</taxon>
    </lineage>
</organism>
<evidence type="ECO:0000313" key="2">
    <source>
        <dbReference type="Proteomes" id="UP000095472"/>
    </source>
</evidence>
<gene>
    <name evidence="1" type="ORF">BH720_025250</name>
</gene>
<proteinExistence type="predicted"/>
<accession>A0ACD5GQF2</accession>
<reference evidence="1 2" key="1">
    <citation type="journal article" date="2016" name="Genome Announc.">
        <title>Draft Genome Sequence of the Thermotolerant Cyanobacterium Desertifilum sp. IPPAS B-1220.</title>
        <authorList>
            <person name="Mironov K.S."/>
            <person name="Sinetova M.A."/>
            <person name="Bolatkhan K."/>
            <person name="Zayadan B.K."/>
            <person name="Ustinova V.V."/>
            <person name="Kupriyanova E.V."/>
            <person name="Skrypnik A.N."/>
            <person name="Gogoleva N.E."/>
            <person name="Gogolev Y.V."/>
            <person name="Los D.A."/>
        </authorList>
    </citation>
    <scope>NUCLEOTIDE SEQUENCE [LARGE SCALE GENOMIC DNA]</scope>
    <source>
        <strain evidence="1 2">IPPAS B-1220</strain>
    </source>
</reference>
<dbReference type="EMBL" id="CP182909">
    <property type="protein sequence ID" value="XPM62834.1"/>
    <property type="molecule type" value="Genomic_DNA"/>
</dbReference>
<keyword evidence="2" id="KW-1185">Reference proteome</keyword>
<dbReference type="Proteomes" id="UP000095472">
    <property type="component" value="Chromosome"/>
</dbReference>